<keyword evidence="1" id="KW-1133">Transmembrane helix</keyword>
<dbReference type="EMBL" id="HBUE01149367">
    <property type="protein sequence ID" value="CAG6504319.1"/>
    <property type="molecule type" value="Transcribed_RNA"/>
</dbReference>
<keyword evidence="1" id="KW-0472">Membrane</keyword>
<organism evidence="2">
    <name type="scientific">Culex pipiens</name>
    <name type="common">House mosquito</name>
    <dbReference type="NCBI Taxonomy" id="7175"/>
    <lineage>
        <taxon>Eukaryota</taxon>
        <taxon>Metazoa</taxon>
        <taxon>Ecdysozoa</taxon>
        <taxon>Arthropoda</taxon>
        <taxon>Hexapoda</taxon>
        <taxon>Insecta</taxon>
        <taxon>Pterygota</taxon>
        <taxon>Neoptera</taxon>
        <taxon>Endopterygota</taxon>
        <taxon>Diptera</taxon>
        <taxon>Nematocera</taxon>
        <taxon>Culicoidea</taxon>
        <taxon>Culicidae</taxon>
        <taxon>Culicinae</taxon>
        <taxon>Culicini</taxon>
        <taxon>Culex</taxon>
        <taxon>Culex</taxon>
    </lineage>
</organism>
<dbReference type="EMBL" id="HBUE01254329">
    <property type="protein sequence ID" value="CAG6555595.1"/>
    <property type="molecule type" value="Transcribed_RNA"/>
</dbReference>
<dbReference type="EMBL" id="HBUE01014709">
    <property type="protein sequence ID" value="CAG6449988.1"/>
    <property type="molecule type" value="Transcribed_RNA"/>
</dbReference>
<accession>A0A8D8D1H2</accession>
<reference evidence="2" key="1">
    <citation type="submission" date="2021-05" db="EMBL/GenBank/DDBJ databases">
        <authorList>
            <person name="Alioto T."/>
            <person name="Alioto T."/>
            <person name="Gomez Garrido J."/>
        </authorList>
    </citation>
    <scope>NUCLEOTIDE SEQUENCE</scope>
</reference>
<dbReference type="EMBL" id="HBUE01149366">
    <property type="protein sequence ID" value="CAG6504318.1"/>
    <property type="molecule type" value="Transcribed_RNA"/>
</dbReference>
<proteinExistence type="predicted"/>
<dbReference type="AlphaFoldDB" id="A0A8D8D1H2"/>
<keyword evidence="1" id="KW-0812">Transmembrane</keyword>
<name>A0A8D8D1H2_CULPI</name>
<evidence type="ECO:0000313" key="2">
    <source>
        <dbReference type="EMBL" id="CAG6504320.1"/>
    </source>
</evidence>
<evidence type="ECO:0000256" key="1">
    <source>
        <dbReference type="SAM" id="Phobius"/>
    </source>
</evidence>
<dbReference type="EMBL" id="HBUE01254330">
    <property type="protein sequence ID" value="CAG6555596.1"/>
    <property type="molecule type" value="Transcribed_RNA"/>
</dbReference>
<feature type="transmembrane region" description="Helical" evidence="1">
    <location>
        <begin position="43"/>
        <end position="63"/>
    </location>
</feature>
<dbReference type="EMBL" id="HBUE01254328">
    <property type="protein sequence ID" value="CAG6555594.1"/>
    <property type="molecule type" value="Transcribed_RNA"/>
</dbReference>
<protein>
    <submittedName>
        <fullName evidence="2">(northern house mosquito) hypothetical protein</fullName>
    </submittedName>
</protein>
<sequence>MRDSPENSPAVRLAKLPSAVPLLISRGVPDEDLLAATGVDVRWTFLSVVVCVSSSGVEVLMWLMSRRDLSSRLHGLDESESELRSEWVRIISSRAMNSFRLRGFPEAASFEEGFFRRRSSARDNEELLE</sequence>
<dbReference type="EMBL" id="HBUE01149368">
    <property type="protein sequence ID" value="CAG6504320.1"/>
    <property type="molecule type" value="Transcribed_RNA"/>
</dbReference>